<reference evidence="2 3" key="1">
    <citation type="submission" date="2019-03" db="EMBL/GenBank/DDBJ databases">
        <authorList>
            <person name="Gaulin E."/>
            <person name="Dumas B."/>
        </authorList>
    </citation>
    <scope>NUCLEOTIDE SEQUENCE [LARGE SCALE GENOMIC DNA]</scope>
    <source>
        <strain evidence="2">CBS 568.67</strain>
    </source>
</reference>
<evidence type="ECO:0000313" key="1">
    <source>
        <dbReference type="EMBL" id="KAF0685679.1"/>
    </source>
</evidence>
<accession>A0A485LK53</accession>
<name>A0A485LK53_9STRA</name>
<evidence type="ECO:0000313" key="3">
    <source>
        <dbReference type="Proteomes" id="UP000332933"/>
    </source>
</evidence>
<reference evidence="1" key="2">
    <citation type="submission" date="2019-06" db="EMBL/GenBank/DDBJ databases">
        <title>Genomics analysis of Aphanomyces spp. identifies a new class of oomycete effector associated with host adaptation.</title>
        <authorList>
            <person name="Gaulin E."/>
        </authorList>
    </citation>
    <scope>NUCLEOTIDE SEQUENCE</scope>
    <source>
        <strain evidence="1">CBS 578.67</strain>
    </source>
</reference>
<proteinExistence type="predicted"/>
<dbReference type="EMBL" id="VJMH01007060">
    <property type="protein sequence ID" value="KAF0685679.1"/>
    <property type="molecule type" value="Genomic_DNA"/>
</dbReference>
<sequence>MADNFINVLCLPSLVASITAFQDGLDSALLPLLQLSPPEAPAAIDEIFRPWLARHGTSRLTSITSPRILSLLLTYAAYTDNPGIVAHVHSRQLPLRPSLPCCNAWWPPMVPHQSDAPWQPPIQLMQPDKDDPAKQLFAAAATYGSIRLVQWLATYFSRALTWTGLNQAIYAGHLAVVEFVASHHPDAITANVLDTALFYGHDDIVNFVQTVRPGLFDETGSAYTPKSFIFRPELGYWTLPTGKRI</sequence>
<evidence type="ECO:0000313" key="2">
    <source>
        <dbReference type="EMBL" id="VFT99124.1"/>
    </source>
</evidence>
<protein>
    <submittedName>
        <fullName evidence="2">Aste57867_22464 protein</fullName>
    </submittedName>
</protein>
<organism evidence="2 3">
    <name type="scientific">Aphanomyces stellatus</name>
    <dbReference type="NCBI Taxonomy" id="120398"/>
    <lineage>
        <taxon>Eukaryota</taxon>
        <taxon>Sar</taxon>
        <taxon>Stramenopiles</taxon>
        <taxon>Oomycota</taxon>
        <taxon>Saprolegniomycetes</taxon>
        <taxon>Saprolegniales</taxon>
        <taxon>Verrucalvaceae</taxon>
        <taxon>Aphanomyces</taxon>
    </lineage>
</organism>
<dbReference type="AlphaFoldDB" id="A0A485LK53"/>
<dbReference type="EMBL" id="CAADRA010007086">
    <property type="protein sequence ID" value="VFT99124.1"/>
    <property type="molecule type" value="Genomic_DNA"/>
</dbReference>
<gene>
    <name evidence="2" type="primary">Aste57867_22464</name>
    <name evidence="1" type="ORF">As57867_022394</name>
    <name evidence="2" type="ORF">ASTE57867_22464</name>
</gene>
<keyword evidence="3" id="KW-1185">Reference proteome</keyword>
<dbReference type="InterPro" id="IPR036770">
    <property type="entry name" value="Ankyrin_rpt-contain_sf"/>
</dbReference>
<dbReference type="SUPFAM" id="SSF48403">
    <property type="entry name" value="Ankyrin repeat"/>
    <property type="match status" value="1"/>
</dbReference>
<dbReference type="Proteomes" id="UP000332933">
    <property type="component" value="Unassembled WGS sequence"/>
</dbReference>